<comment type="caution">
    <text evidence="3">The sequence shown here is derived from an EMBL/GenBank/DDBJ whole genome shotgun (WGS) entry which is preliminary data.</text>
</comment>
<feature type="domain" description="AB hydrolase-1" evidence="2">
    <location>
        <begin position="90"/>
        <end position="189"/>
    </location>
</feature>
<evidence type="ECO:0000313" key="3">
    <source>
        <dbReference type="EMBL" id="MFC6008038.1"/>
    </source>
</evidence>
<name>A0ABW1JH27_9ACTN</name>
<dbReference type="SUPFAM" id="SSF53474">
    <property type="entry name" value="alpha/beta-Hydrolases"/>
    <property type="match status" value="1"/>
</dbReference>
<dbReference type="EMBL" id="JBHSRD010000004">
    <property type="protein sequence ID" value="MFC6008038.1"/>
    <property type="molecule type" value="Genomic_DNA"/>
</dbReference>
<sequence>MRTSGRRAISRARSTSKAVSRGARTLLSPSGMRGAVVEGAWLATHLALYPLGVLAPSERAGDVPRQYGVGHLPPVQRGLLIGDVEAAGTPILLVHGMVDNRSIFTLLRRGLLRRGFGRVHSINYSPLTTDIRVAAERLAAEVEAIAADTGYERLHVVGHSLGGLIARYYVQRLGGDERVHTLVTLGTPHGGTLPAYLLPARLGRQLRPGSDLLAELDDPSAGCRTRFVAYWSDLDQMIVPQRNARMLHPDLTVRNELVSRVGHMSLPIDPRVVHGICSELAQLDVDGSTLRPGVSPLAPRREARAQSPRGRRRAGEPGGNVTQRSQSST</sequence>
<dbReference type="PANTHER" id="PTHR37946">
    <property type="entry name" value="SLL1969 PROTEIN"/>
    <property type="match status" value="1"/>
</dbReference>
<dbReference type="GO" id="GO:0016787">
    <property type="term" value="F:hydrolase activity"/>
    <property type="evidence" value="ECO:0007669"/>
    <property type="project" value="UniProtKB-KW"/>
</dbReference>
<keyword evidence="4" id="KW-1185">Reference proteome</keyword>
<dbReference type="PANTHER" id="PTHR37946:SF1">
    <property type="entry name" value="SLL1969 PROTEIN"/>
    <property type="match status" value="1"/>
</dbReference>
<reference evidence="4" key="1">
    <citation type="journal article" date="2019" name="Int. J. Syst. Evol. Microbiol.">
        <title>The Global Catalogue of Microorganisms (GCM) 10K type strain sequencing project: providing services to taxonomists for standard genome sequencing and annotation.</title>
        <authorList>
            <consortium name="The Broad Institute Genomics Platform"/>
            <consortium name="The Broad Institute Genome Sequencing Center for Infectious Disease"/>
            <person name="Wu L."/>
            <person name="Ma J."/>
        </authorList>
    </citation>
    <scope>NUCLEOTIDE SEQUENCE [LARGE SCALE GENOMIC DNA]</scope>
    <source>
        <strain evidence="4">KACC 14249</strain>
    </source>
</reference>
<dbReference type="Gene3D" id="3.40.50.1820">
    <property type="entry name" value="alpha/beta hydrolase"/>
    <property type="match status" value="1"/>
</dbReference>
<dbReference type="InterPro" id="IPR029058">
    <property type="entry name" value="AB_hydrolase_fold"/>
</dbReference>
<dbReference type="InterPro" id="IPR000073">
    <property type="entry name" value="AB_hydrolase_1"/>
</dbReference>
<evidence type="ECO:0000256" key="1">
    <source>
        <dbReference type="SAM" id="MobiDB-lite"/>
    </source>
</evidence>
<gene>
    <name evidence="3" type="ORF">ACFQDO_12955</name>
</gene>
<keyword evidence="3" id="KW-0378">Hydrolase</keyword>
<accession>A0ABW1JH27</accession>
<evidence type="ECO:0000313" key="4">
    <source>
        <dbReference type="Proteomes" id="UP001596189"/>
    </source>
</evidence>
<evidence type="ECO:0000259" key="2">
    <source>
        <dbReference type="Pfam" id="PF00561"/>
    </source>
</evidence>
<dbReference type="RefSeq" id="WP_345715272.1">
    <property type="nucleotide sequence ID" value="NZ_BAABFP010000002.1"/>
</dbReference>
<protein>
    <submittedName>
        <fullName evidence="3">Lipase family alpha/beta hydrolase</fullName>
    </submittedName>
</protein>
<feature type="compositionally biased region" description="Polar residues" evidence="1">
    <location>
        <begin position="320"/>
        <end position="329"/>
    </location>
</feature>
<dbReference type="Proteomes" id="UP001596189">
    <property type="component" value="Unassembled WGS sequence"/>
</dbReference>
<dbReference type="Pfam" id="PF00561">
    <property type="entry name" value="Abhydrolase_1"/>
    <property type="match status" value="1"/>
</dbReference>
<proteinExistence type="predicted"/>
<feature type="region of interest" description="Disordered" evidence="1">
    <location>
        <begin position="288"/>
        <end position="329"/>
    </location>
</feature>
<organism evidence="3 4">
    <name type="scientific">Angustibacter luteus</name>
    <dbReference type="NCBI Taxonomy" id="658456"/>
    <lineage>
        <taxon>Bacteria</taxon>
        <taxon>Bacillati</taxon>
        <taxon>Actinomycetota</taxon>
        <taxon>Actinomycetes</taxon>
        <taxon>Kineosporiales</taxon>
        <taxon>Kineosporiaceae</taxon>
    </lineage>
</organism>